<dbReference type="Pfam" id="PF04777">
    <property type="entry name" value="Evr1_Alr"/>
    <property type="match status" value="1"/>
</dbReference>
<dbReference type="InterPro" id="IPR039799">
    <property type="entry name" value="ALR/ERV"/>
</dbReference>
<dbReference type="PANTHER" id="PTHR12645">
    <property type="entry name" value="ALR/ERV"/>
    <property type="match status" value="1"/>
</dbReference>
<evidence type="ECO:0000256" key="5">
    <source>
        <dbReference type="ARBA" id="ARBA00023157"/>
    </source>
</evidence>
<organism evidence="8 9">
    <name type="scientific">Thelohanellus kitauei</name>
    <name type="common">Myxosporean</name>
    <dbReference type="NCBI Taxonomy" id="669202"/>
    <lineage>
        <taxon>Eukaryota</taxon>
        <taxon>Metazoa</taxon>
        <taxon>Cnidaria</taxon>
        <taxon>Myxozoa</taxon>
        <taxon>Myxosporea</taxon>
        <taxon>Bivalvulida</taxon>
        <taxon>Platysporina</taxon>
        <taxon>Myxobolidae</taxon>
        <taxon>Thelohanellus</taxon>
    </lineage>
</organism>
<dbReference type="AlphaFoldDB" id="A0A0C2N5F9"/>
<dbReference type="PANTHER" id="PTHR12645:SF0">
    <property type="entry name" value="FAD-LINKED SULFHYDRYL OXIDASE ALR"/>
    <property type="match status" value="1"/>
</dbReference>
<dbReference type="Proteomes" id="UP000031668">
    <property type="component" value="Unassembled WGS sequence"/>
</dbReference>
<keyword evidence="5" id="KW-1015">Disulfide bond</keyword>
<protein>
    <recommendedName>
        <fullName evidence="6">Sulfhydryl oxidase</fullName>
        <ecNumber evidence="6">1.8.3.2</ecNumber>
    </recommendedName>
</protein>
<dbReference type="GO" id="GO:0050660">
    <property type="term" value="F:flavin adenine dinucleotide binding"/>
    <property type="evidence" value="ECO:0007669"/>
    <property type="project" value="TreeGrafter"/>
</dbReference>
<reference evidence="8 9" key="1">
    <citation type="journal article" date="2014" name="Genome Biol. Evol.">
        <title>The genome of the myxosporean Thelohanellus kitauei shows adaptations to nutrient acquisition within its fish host.</title>
        <authorList>
            <person name="Yang Y."/>
            <person name="Xiong J."/>
            <person name="Zhou Z."/>
            <person name="Huo F."/>
            <person name="Miao W."/>
            <person name="Ran C."/>
            <person name="Liu Y."/>
            <person name="Zhang J."/>
            <person name="Feng J."/>
            <person name="Wang M."/>
            <person name="Wang M."/>
            <person name="Wang L."/>
            <person name="Yao B."/>
        </authorList>
    </citation>
    <scope>NUCLEOTIDE SEQUENCE [LARGE SCALE GENOMIC DNA]</scope>
    <source>
        <strain evidence="8">Wuqing</strain>
    </source>
</reference>
<evidence type="ECO:0000256" key="2">
    <source>
        <dbReference type="ARBA" id="ARBA00022630"/>
    </source>
</evidence>
<dbReference type="Gene3D" id="1.20.120.310">
    <property type="entry name" value="ERV/ALR sulfhydryl oxidase domain"/>
    <property type="match status" value="1"/>
</dbReference>
<evidence type="ECO:0000256" key="4">
    <source>
        <dbReference type="ARBA" id="ARBA00023002"/>
    </source>
</evidence>
<evidence type="ECO:0000313" key="8">
    <source>
        <dbReference type="EMBL" id="KII69112.1"/>
    </source>
</evidence>
<name>A0A0C2N5F9_THEKT</name>
<accession>A0A0C2N5F9</accession>
<dbReference type="OrthoDB" id="17199at2759"/>
<gene>
    <name evidence="8" type="ORF">RF11_04227</name>
</gene>
<dbReference type="GO" id="GO:0005739">
    <property type="term" value="C:mitochondrion"/>
    <property type="evidence" value="ECO:0007669"/>
    <property type="project" value="TreeGrafter"/>
</dbReference>
<dbReference type="PROSITE" id="PS51324">
    <property type="entry name" value="ERV_ALR"/>
    <property type="match status" value="1"/>
</dbReference>
<evidence type="ECO:0000256" key="1">
    <source>
        <dbReference type="ARBA" id="ARBA00001974"/>
    </source>
</evidence>
<dbReference type="SUPFAM" id="SSF69000">
    <property type="entry name" value="FAD-dependent thiol oxidase"/>
    <property type="match status" value="1"/>
</dbReference>
<sequence>MSFHSGENPRECRACSDYPLLKKLTKAADGHSCPPDRAELGRSTWTFLHTTAAYYPNQPTIEQQKSMEGLIKGLADFFPCKGCASHLRTLMSQNEFKPDVTSSDALSSWFCRVHNEVNKRLGRMGQKITRVGN</sequence>
<comment type="cofactor">
    <cofactor evidence="1 6">
        <name>FAD</name>
        <dbReference type="ChEBI" id="CHEBI:57692"/>
    </cofactor>
</comment>
<dbReference type="InterPro" id="IPR036774">
    <property type="entry name" value="ERV/ALR_sulphydryl_oxid_sf"/>
</dbReference>
<evidence type="ECO:0000259" key="7">
    <source>
        <dbReference type="PROSITE" id="PS51324"/>
    </source>
</evidence>
<evidence type="ECO:0000256" key="6">
    <source>
        <dbReference type="RuleBase" id="RU371123"/>
    </source>
</evidence>
<dbReference type="OMA" id="ENPRECR"/>
<dbReference type="EMBL" id="JWZT01002592">
    <property type="protein sequence ID" value="KII69112.1"/>
    <property type="molecule type" value="Genomic_DNA"/>
</dbReference>
<evidence type="ECO:0000256" key="3">
    <source>
        <dbReference type="ARBA" id="ARBA00022827"/>
    </source>
</evidence>
<keyword evidence="9" id="KW-1185">Reference proteome</keyword>
<keyword evidence="2 6" id="KW-0285">Flavoprotein</keyword>
<keyword evidence="3 6" id="KW-0274">FAD</keyword>
<dbReference type="EC" id="1.8.3.2" evidence="6"/>
<evidence type="ECO:0000313" key="9">
    <source>
        <dbReference type="Proteomes" id="UP000031668"/>
    </source>
</evidence>
<feature type="domain" description="ERV/ALR sulfhydryl oxidase" evidence="7">
    <location>
        <begin position="33"/>
        <end position="133"/>
    </location>
</feature>
<comment type="caution">
    <text evidence="8">The sequence shown here is derived from an EMBL/GenBank/DDBJ whole genome shotgun (WGS) entry which is preliminary data.</text>
</comment>
<proteinExistence type="predicted"/>
<dbReference type="GO" id="GO:0016971">
    <property type="term" value="F:flavin-dependent sulfhydryl oxidase activity"/>
    <property type="evidence" value="ECO:0007669"/>
    <property type="project" value="InterPro"/>
</dbReference>
<dbReference type="InterPro" id="IPR017905">
    <property type="entry name" value="ERV/ALR_sulphydryl_oxidase"/>
</dbReference>
<keyword evidence="4 6" id="KW-0560">Oxidoreductase</keyword>
<comment type="catalytic activity">
    <reaction evidence="6">
        <text>2 R'C(R)SH + O2 = R'C(R)S-S(R)CR' + H2O2</text>
        <dbReference type="Rhea" id="RHEA:17357"/>
        <dbReference type="ChEBI" id="CHEBI:15379"/>
        <dbReference type="ChEBI" id="CHEBI:16240"/>
        <dbReference type="ChEBI" id="CHEBI:16520"/>
        <dbReference type="ChEBI" id="CHEBI:17412"/>
        <dbReference type="EC" id="1.8.3.2"/>
    </reaction>
</comment>